<gene>
    <name evidence="9" type="ORF">A8C56_20715</name>
</gene>
<evidence type="ECO:0000259" key="8">
    <source>
        <dbReference type="Pfam" id="PF00884"/>
    </source>
</evidence>
<evidence type="ECO:0000256" key="6">
    <source>
        <dbReference type="ARBA" id="ARBA00022837"/>
    </source>
</evidence>
<evidence type="ECO:0000256" key="1">
    <source>
        <dbReference type="ARBA" id="ARBA00001913"/>
    </source>
</evidence>
<dbReference type="CDD" id="cd16144">
    <property type="entry name" value="ARS_like"/>
    <property type="match status" value="1"/>
</dbReference>
<keyword evidence="4" id="KW-0732">Signal</keyword>
<dbReference type="InterPro" id="IPR000917">
    <property type="entry name" value="Sulfatase_N"/>
</dbReference>
<dbReference type="KEGG" id="nia:A8C56_20715"/>
<evidence type="ECO:0000256" key="4">
    <source>
        <dbReference type="ARBA" id="ARBA00022729"/>
    </source>
</evidence>
<keyword evidence="5" id="KW-0378">Hydrolase</keyword>
<keyword evidence="10" id="KW-1185">Reference proteome</keyword>
<keyword evidence="6" id="KW-0106">Calcium</keyword>
<evidence type="ECO:0000256" key="3">
    <source>
        <dbReference type="ARBA" id="ARBA00022723"/>
    </source>
</evidence>
<dbReference type="AlphaFoldDB" id="A0A1A9I8S5"/>
<comment type="similarity">
    <text evidence="2">Belongs to the sulfatase family.</text>
</comment>
<dbReference type="STRING" id="1176587.A8C56_20715"/>
<dbReference type="EMBL" id="CP015772">
    <property type="protein sequence ID" value="ANH83081.1"/>
    <property type="molecule type" value="Genomic_DNA"/>
</dbReference>
<dbReference type="Gene3D" id="3.40.720.10">
    <property type="entry name" value="Alkaline Phosphatase, subunit A"/>
    <property type="match status" value="1"/>
</dbReference>
<comment type="cofactor">
    <cofactor evidence="1">
        <name>Ca(2+)</name>
        <dbReference type="ChEBI" id="CHEBI:29108"/>
    </cofactor>
</comment>
<dbReference type="InterPro" id="IPR050738">
    <property type="entry name" value="Sulfatase"/>
</dbReference>
<dbReference type="Proteomes" id="UP000077667">
    <property type="component" value="Chromosome"/>
</dbReference>
<proteinExistence type="inferred from homology"/>
<sequence>MKKWIVLYILPALLFTDSIVYSQSAHRPSTGSPAKKWNIIFFLADDLGWKDLGYQGSSFYETPHIDNFSKQGFCFSQAYAACQVCSPTRASILTGQYPARLGLTDWLPGRKDFSFQKLKNVRSEQHLPYNANPLPAVLKENGYATAVYGKWHLGEDSASTQKQGFDVHVPQYNKGWPNGTYFSPFDMKGLEGGPKGEYLTDRLTTEAMKWMEQNRERPFFLYLAQFAVHDPIQGRGDLVVKYEKKKNKLPKKDSLPFILEGNPDDPAAFTRDQLNQRLNDGQHQGIKVFADRTVKIKQRQDNPQFAALVENMDENFGRVVDKVKELGIEDHTIIIFFSDNGGMSAANFGNPARNVSVCDADKAFSTSNYPLRGGKGWLYEGGIREPLIIYWPGHTKPGAHSDIPVISTDFYATILDMVGLGARPRGQNGVDGSSLVPLLEGNEQQAQQLKNKPLFWHFPHYSNHGAQSPGGAIRYGDYKLIEYFENNTVELFNIKEDPYEQHNLAATEKAKAGELQSMLHQWRKDVGAKMPAANPKYNPAIKWPGNGEKDPDEDH</sequence>
<reference evidence="9 10" key="1">
    <citation type="submission" date="2016-05" db="EMBL/GenBank/DDBJ databases">
        <title>Niabella ginsenosidivorans BS26 whole genome sequencing.</title>
        <authorList>
            <person name="Im W.T."/>
            <person name="Siddiqi M.Z."/>
        </authorList>
    </citation>
    <scope>NUCLEOTIDE SEQUENCE [LARGE SCALE GENOMIC DNA]</scope>
    <source>
        <strain evidence="9 10">BS26</strain>
    </source>
</reference>
<keyword evidence="3" id="KW-0479">Metal-binding</keyword>
<dbReference type="PANTHER" id="PTHR42693">
    <property type="entry name" value="ARYLSULFATASE FAMILY MEMBER"/>
    <property type="match status" value="1"/>
</dbReference>
<organism evidence="9 10">
    <name type="scientific">Niabella ginsenosidivorans</name>
    <dbReference type="NCBI Taxonomy" id="1176587"/>
    <lineage>
        <taxon>Bacteria</taxon>
        <taxon>Pseudomonadati</taxon>
        <taxon>Bacteroidota</taxon>
        <taxon>Chitinophagia</taxon>
        <taxon>Chitinophagales</taxon>
        <taxon>Chitinophagaceae</taxon>
        <taxon>Niabella</taxon>
    </lineage>
</organism>
<protein>
    <recommendedName>
        <fullName evidence="8">Sulfatase N-terminal domain-containing protein</fullName>
    </recommendedName>
</protein>
<dbReference type="InterPro" id="IPR017850">
    <property type="entry name" value="Alkaline_phosphatase_core_sf"/>
</dbReference>
<name>A0A1A9I8S5_9BACT</name>
<evidence type="ECO:0000313" key="9">
    <source>
        <dbReference type="EMBL" id="ANH83081.1"/>
    </source>
</evidence>
<dbReference type="Pfam" id="PF00884">
    <property type="entry name" value="Sulfatase"/>
    <property type="match status" value="1"/>
</dbReference>
<evidence type="ECO:0000256" key="7">
    <source>
        <dbReference type="SAM" id="MobiDB-lite"/>
    </source>
</evidence>
<dbReference type="Gene3D" id="3.30.1120.10">
    <property type="match status" value="1"/>
</dbReference>
<evidence type="ECO:0000256" key="2">
    <source>
        <dbReference type="ARBA" id="ARBA00008779"/>
    </source>
</evidence>
<dbReference type="GO" id="GO:0046872">
    <property type="term" value="F:metal ion binding"/>
    <property type="evidence" value="ECO:0007669"/>
    <property type="project" value="UniProtKB-KW"/>
</dbReference>
<evidence type="ECO:0000256" key="5">
    <source>
        <dbReference type="ARBA" id="ARBA00022801"/>
    </source>
</evidence>
<dbReference type="GO" id="GO:0004065">
    <property type="term" value="F:arylsulfatase activity"/>
    <property type="evidence" value="ECO:0007669"/>
    <property type="project" value="TreeGrafter"/>
</dbReference>
<evidence type="ECO:0000313" key="10">
    <source>
        <dbReference type="Proteomes" id="UP000077667"/>
    </source>
</evidence>
<accession>A0A1A9I8S5</accession>
<dbReference type="OrthoDB" id="1390125at2"/>
<feature type="domain" description="Sulfatase N-terminal" evidence="8">
    <location>
        <begin position="38"/>
        <end position="419"/>
    </location>
</feature>
<dbReference type="RefSeq" id="WP_067760325.1">
    <property type="nucleotide sequence ID" value="NZ_CP015772.1"/>
</dbReference>
<dbReference type="SUPFAM" id="SSF53649">
    <property type="entry name" value="Alkaline phosphatase-like"/>
    <property type="match status" value="1"/>
</dbReference>
<feature type="region of interest" description="Disordered" evidence="7">
    <location>
        <begin position="530"/>
        <end position="555"/>
    </location>
</feature>
<dbReference type="PANTHER" id="PTHR42693:SF42">
    <property type="entry name" value="ARYLSULFATASE G"/>
    <property type="match status" value="1"/>
</dbReference>